<keyword evidence="3" id="KW-1185">Reference proteome</keyword>
<proteinExistence type="predicted"/>
<keyword evidence="1" id="KW-1133">Transmembrane helix</keyword>
<evidence type="ECO:0000313" key="3">
    <source>
        <dbReference type="Proteomes" id="UP000183561"/>
    </source>
</evidence>
<keyword evidence="1" id="KW-0472">Membrane</keyword>
<organism evidence="2 3">
    <name type="scientific">Rhodococcus koreensis</name>
    <dbReference type="NCBI Taxonomy" id="99653"/>
    <lineage>
        <taxon>Bacteria</taxon>
        <taxon>Bacillati</taxon>
        <taxon>Actinomycetota</taxon>
        <taxon>Actinomycetes</taxon>
        <taxon>Mycobacteriales</taxon>
        <taxon>Nocardiaceae</taxon>
        <taxon>Rhodococcus</taxon>
    </lineage>
</organism>
<dbReference type="OrthoDB" id="4570892at2"/>
<feature type="transmembrane region" description="Helical" evidence="1">
    <location>
        <begin position="58"/>
        <end position="79"/>
    </location>
</feature>
<dbReference type="RefSeq" id="WP_072942435.1">
    <property type="nucleotide sequence ID" value="NZ_FNSV01000005.1"/>
</dbReference>
<reference evidence="3" key="1">
    <citation type="submission" date="2016-10" db="EMBL/GenBank/DDBJ databases">
        <authorList>
            <person name="Varghese N."/>
            <person name="Submissions S."/>
        </authorList>
    </citation>
    <scope>NUCLEOTIDE SEQUENCE [LARGE SCALE GENOMIC DNA]</scope>
    <source>
        <strain evidence="3">DSM 44498</strain>
    </source>
</reference>
<sequence length="149" mass="15599">MRSFVHVVLFACAIAVAIGAFLPVVGGISPGDVAVIDLRDGFPAGITVEQIENQAVTFYRSMTVLLLGAAALLLVAAWVGSCAAEWVGVIVGIGTLAVFGWRLNDRVGDYLRDNSDTVFTDRWGLYLAGGGLIVALVALLVPKERPAAA</sequence>
<name>A0A1H4MH34_9NOCA</name>
<evidence type="ECO:0000256" key="1">
    <source>
        <dbReference type="SAM" id="Phobius"/>
    </source>
</evidence>
<accession>A0A1H4MH34</accession>
<feature type="transmembrane region" description="Helical" evidence="1">
    <location>
        <begin position="86"/>
        <end position="103"/>
    </location>
</feature>
<dbReference type="AlphaFoldDB" id="A0A1H4MH34"/>
<protein>
    <submittedName>
        <fullName evidence="2">Uncharacterized protein</fullName>
    </submittedName>
</protein>
<gene>
    <name evidence="2" type="ORF">SAMN04490239_1808</name>
</gene>
<dbReference type="Proteomes" id="UP000183561">
    <property type="component" value="Unassembled WGS sequence"/>
</dbReference>
<dbReference type="EMBL" id="FNSV01000005">
    <property type="protein sequence ID" value="SEB82309.1"/>
    <property type="molecule type" value="Genomic_DNA"/>
</dbReference>
<feature type="transmembrane region" description="Helical" evidence="1">
    <location>
        <begin position="123"/>
        <end position="141"/>
    </location>
</feature>
<evidence type="ECO:0000313" key="2">
    <source>
        <dbReference type="EMBL" id="SEB82309.1"/>
    </source>
</evidence>
<keyword evidence="1" id="KW-0812">Transmembrane</keyword>